<feature type="region of interest" description="Disordered" evidence="1">
    <location>
        <begin position="1275"/>
        <end position="1294"/>
    </location>
</feature>
<dbReference type="InterPro" id="IPR040561">
    <property type="entry name" value="LPD38"/>
</dbReference>
<name>A0A8S5RE05_9VIRU</name>
<evidence type="ECO:0000256" key="1">
    <source>
        <dbReference type="SAM" id="MobiDB-lite"/>
    </source>
</evidence>
<dbReference type="GO" id="GO:0008168">
    <property type="term" value="F:methyltransferase activity"/>
    <property type="evidence" value="ECO:0007669"/>
    <property type="project" value="UniProtKB-KW"/>
</dbReference>
<feature type="domain" description="Large polyvalent protein associated" evidence="2">
    <location>
        <begin position="1080"/>
        <end position="1246"/>
    </location>
</feature>
<sequence length="1350" mass="150836">MSITDDLLNFEPEQSIEEKALEEIQAKRHNAFADLGDALFDYAKGAVQGLQEVKRAGDHVAITDPLALTGLDTVGVDTSNRQTQEQQAATDWYKAATDNVADETVKPAVFTAAMLGSGVATTAIAPLIARDTVEQAKEKGLGEALLELGKNTAPVLGSYQQTQEEGWDDYAEAHPLRAAGILIAAEAPLVIPAVHSAKYARKNYLVNKAKKTVVEAEQIVKGEFDLQQRVKPEAPVQKQPTISEALLSTEEPVVTQRSAFKPKNIQERIDHTANPEVSKRLDQIVDEGFKQAKQLEDTQPFRGAYETEVVPLPTEYPHPVRIHQILNTANSIVPVRVGRMQAGKNTLGYHMTKQEGVRIRSFQEFDTIAHEIGHNLDKKFNLQGHDAELRTAAESVWKNGQYKDFELRGEGIAEFTAEYVMNPEVAQKNFPGYFEDFTSKLAEDPKLQKKIDTLSNQIRKWYTQSEEARVRGAIVVEGDIKTPMKQQIIKGIDNVQNALVDDTAKLRTAIKDFEDFTGYKINPEENPADIALAIKSTIPARSQMLLGLSKLDSKFVIGALEEVYNIPLNKVTFADVYAPLEALAKSGKNKEYLSKHGFKDWHDAFTSYMSALHTLEVINLKNTEKVAALTEQLTDFQKKLKTIDPVLDSKVVSQLEKAILKTEKAITAIEEGRADYVTPIKKSDAVATIRNAPGDLKVAAKQLQLFNENILDLSVEFGFLKKEMAADFKTKYPHYVPLFRDFSLENAMDTSFGKHQNFVDIDKFFKALSEEGSERSLKDPIVSMQQSVMRLVNNGERNRVGQALANLTKKDKSASLLMEVKGSSPAGAKGVFTVWEDGKQKAYQAIAPGVYEAVKEMDRGTAAAMSNILAKIATTASTTLRIGATSTPAFTVWNFLRDSVFASLASETGLKPIFGTLEGFYRRVDKELMARFEAQGVPFSTYIGNSRDITKRLRGAAGDTPWYKDNLAYKVGDKTISTMLDFNQMVEEAPRLAEFKRALERGYSPEKAGAKSRDLTLNFARAGTKGRQINRYSAFFNATIQGFDKFCRLMNERPKETIAFGTAYITLPTIALWSQNHDKDWYRDMPFDDKMKHWFFEVDGTIFKIPKPELPGYLFGSAVERVLDMVYDQDPQALERSNFNGFLIGNTIPNPIPTAATPIIEWMTNYNLYRGKPIVSSRDMKKETADQYNIYTSEVAKSIGKAADLSPAKVDNSIKSVTGSMGIFFLSAYDAFAKENATPDKKLTDLTRFTFTEGSRTRSAEVFYDGLDALEKQYNSSSKKNKSRNHKGMLSAKKQIDAHRKTYNGILNDEKLDGATKRTKLDEINKKINAIQRKANQSYLNYKYIQNPQK</sequence>
<proteinExistence type="predicted"/>
<dbReference type="Pfam" id="PF18857">
    <property type="entry name" value="LPD38"/>
    <property type="match status" value="1"/>
</dbReference>
<dbReference type="EMBL" id="BK059096">
    <property type="protein sequence ID" value="DAE29638.1"/>
    <property type="molecule type" value="Genomic_DNA"/>
</dbReference>
<organism evidence="3">
    <name type="scientific">virus sp. ctqq75</name>
    <dbReference type="NCBI Taxonomy" id="2827999"/>
    <lineage>
        <taxon>Viruses</taxon>
    </lineage>
</organism>
<reference evidence="3" key="1">
    <citation type="journal article" date="2021" name="Proc. Natl. Acad. Sci. U.S.A.">
        <title>A Catalog of Tens of Thousands of Viruses from Human Metagenomes Reveals Hidden Associations with Chronic Diseases.</title>
        <authorList>
            <person name="Tisza M.J."/>
            <person name="Buck C.B."/>
        </authorList>
    </citation>
    <scope>NUCLEOTIDE SEQUENCE</scope>
    <source>
        <strain evidence="3">Ctqq75</strain>
    </source>
</reference>
<keyword evidence="3" id="KW-0489">Methyltransferase</keyword>
<dbReference type="GO" id="GO:0032259">
    <property type="term" value="P:methylation"/>
    <property type="evidence" value="ECO:0007669"/>
    <property type="project" value="UniProtKB-KW"/>
</dbReference>
<accession>A0A8S5RE05</accession>
<keyword evidence="3" id="KW-0808">Transferase</keyword>
<evidence type="ECO:0000313" key="3">
    <source>
        <dbReference type="EMBL" id="DAE29638.1"/>
    </source>
</evidence>
<evidence type="ECO:0000259" key="2">
    <source>
        <dbReference type="Pfam" id="PF18857"/>
    </source>
</evidence>
<protein>
    <submittedName>
        <fullName evidence="3">Type I restriction enzyme Methylase</fullName>
    </submittedName>
</protein>